<evidence type="ECO:0000256" key="2">
    <source>
        <dbReference type="ARBA" id="ARBA00009174"/>
    </source>
</evidence>
<name>A0A2P5T0B7_9GAMM</name>
<comment type="function">
    <text evidence="8 9">Involved in unsaturated fatty acids biosynthesis. Catalyzes the dehydration of short chain beta-hydroxyacyl-ACPs and long chain saturated and unsaturated beta-hydroxyacyl-ACPs.</text>
</comment>
<dbReference type="GO" id="GO:0019171">
    <property type="term" value="F:(3R)-hydroxyacyl-[acyl-carrier-protein] dehydratase activity"/>
    <property type="evidence" value="ECO:0007669"/>
    <property type="project" value="UniProtKB-EC"/>
</dbReference>
<dbReference type="SUPFAM" id="SSF54637">
    <property type="entry name" value="Thioesterase/thiol ester dehydrase-isomerase"/>
    <property type="match status" value="1"/>
</dbReference>
<dbReference type="FunFam" id="3.10.129.10:FF:000001">
    <property type="entry name" value="3-hydroxyacyl-[acyl-carrier-protein] dehydratase FabZ"/>
    <property type="match status" value="1"/>
</dbReference>
<dbReference type="Pfam" id="PF07977">
    <property type="entry name" value="FabA"/>
    <property type="match status" value="1"/>
</dbReference>
<evidence type="ECO:0000256" key="9">
    <source>
        <dbReference type="HAMAP-Rule" id="MF_00406"/>
    </source>
</evidence>
<evidence type="ECO:0000256" key="8">
    <source>
        <dbReference type="ARBA" id="ARBA00025049"/>
    </source>
</evidence>
<dbReference type="GO" id="GO:0009245">
    <property type="term" value="P:lipid A biosynthetic process"/>
    <property type="evidence" value="ECO:0007669"/>
    <property type="project" value="UniProtKB-UniRule"/>
</dbReference>
<comment type="subcellular location">
    <subcellularLocation>
        <location evidence="1 9">Cytoplasm</location>
    </subcellularLocation>
</comment>
<dbReference type="Gene3D" id="3.10.129.10">
    <property type="entry name" value="Hotdog Thioesterase"/>
    <property type="match status" value="1"/>
</dbReference>
<comment type="similarity">
    <text evidence="2 9">Belongs to the thioester dehydratase family. FabZ subfamily.</text>
</comment>
<dbReference type="PANTHER" id="PTHR30272:SF1">
    <property type="entry name" value="3-HYDROXYACYL-[ACYL-CARRIER-PROTEIN] DEHYDRATASE"/>
    <property type="match status" value="1"/>
</dbReference>
<evidence type="ECO:0000313" key="11">
    <source>
        <dbReference type="Proteomes" id="UP000296153"/>
    </source>
</evidence>
<keyword evidence="3 9" id="KW-0963">Cytoplasm</keyword>
<protein>
    <recommendedName>
        <fullName evidence="9">3-hydroxyacyl-[acyl-carrier-protein] dehydratase FabZ</fullName>
        <ecNumber evidence="9">4.2.1.59</ecNumber>
    </recommendedName>
    <alternativeName>
        <fullName evidence="9">(3R)-hydroxymyristoyl-[acyl-carrier-protein] dehydratase</fullName>
        <shortName evidence="9">(3R)-hydroxymyristoyl-ACP dehydrase</shortName>
    </alternativeName>
    <alternativeName>
        <fullName evidence="9">Beta-hydroxyacyl-ACP dehydratase</fullName>
    </alternativeName>
</protein>
<feature type="active site" evidence="9">
    <location>
        <position position="54"/>
    </location>
</feature>
<evidence type="ECO:0000256" key="4">
    <source>
        <dbReference type="ARBA" id="ARBA00022516"/>
    </source>
</evidence>
<dbReference type="NCBIfam" id="TIGR01750">
    <property type="entry name" value="fabZ"/>
    <property type="match status" value="1"/>
</dbReference>
<reference evidence="10 11" key="1">
    <citation type="journal article" date="2018" name="Genome Biol. Evol.">
        <title>Cladogenesis and Genomic Streamlining in Extracellular Endosymbionts of Tropical Stink Bugs.</title>
        <authorList>
            <person name="Otero-Bravo A."/>
            <person name="Goffredi S."/>
            <person name="Sabree Z.L."/>
        </authorList>
    </citation>
    <scope>NUCLEOTIDE SEQUENCE [LARGE SCALE GENOMIC DNA]</scope>
    <source>
        <strain evidence="10 11">SoEE</strain>
    </source>
</reference>
<evidence type="ECO:0000313" key="10">
    <source>
        <dbReference type="EMBL" id="PPI88006.1"/>
    </source>
</evidence>
<sequence>MTVEIHNLKVEDILKLLPHRYPFLLIDRVLDFKKHNYLCALKNISINEPFFQGHFPKRSIFPGVLMLEAMAQAAAVLAFKSTVKIKNNEFYYLAGIENARFKRLVIPGDQMITKIIFEKTRCGITRFKGISTVDRHIVCEATIICARN</sequence>
<comment type="catalytic activity">
    <reaction evidence="9">
        <text>a (3R)-hydroxyacyl-[ACP] = a (2E)-enoyl-[ACP] + H2O</text>
        <dbReference type="Rhea" id="RHEA:13097"/>
        <dbReference type="Rhea" id="RHEA-COMP:9925"/>
        <dbReference type="Rhea" id="RHEA-COMP:9945"/>
        <dbReference type="ChEBI" id="CHEBI:15377"/>
        <dbReference type="ChEBI" id="CHEBI:78784"/>
        <dbReference type="ChEBI" id="CHEBI:78827"/>
        <dbReference type="EC" id="4.2.1.59"/>
    </reaction>
</comment>
<keyword evidence="7 9" id="KW-0456">Lyase</keyword>
<dbReference type="GO" id="GO:0005737">
    <property type="term" value="C:cytoplasm"/>
    <property type="evidence" value="ECO:0007669"/>
    <property type="project" value="UniProtKB-SubCell"/>
</dbReference>
<dbReference type="InterPro" id="IPR029069">
    <property type="entry name" value="HotDog_dom_sf"/>
</dbReference>
<dbReference type="InterPro" id="IPR010084">
    <property type="entry name" value="FabZ"/>
</dbReference>
<evidence type="ECO:0000256" key="3">
    <source>
        <dbReference type="ARBA" id="ARBA00022490"/>
    </source>
</evidence>
<dbReference type="OrthoDB" id="9772788at2"/>
<dbReference type="GO" id="GO:0006633">
    <property type="term" value="P:fatty acid biosynthetic process"/>
    <property type="evidence" value="ECO:0007669"/>
    <property type="project" value="UniProtKB-UniRule"/>
</dbReference>
<dbReference type="EMBL" id="PDKT01000002">
    <property type="protein sequence ID" value="PPI88006.1"/>
    <property type="molecule type" value="Genomic_DNA"/>
</dbReference>
<dbReference type="NCBIfam" id="NF000582">
    <property type="entry name" value="PRK00006.1"/>
    <property type="match status" value="1"/>
</dbReference>
<dbReference type="AlphaFoldDB" id="A0A2P5T0B7"/>
<accession>A0A2P5T0B7</accession>
<dbReference type="InterPro" id="IPR013114">
    <property type="entry name" value="FabA_FabZ"/>
</dbReference>
<comment type="caution">
    <text evidence="10">The sequence shown here is derived from an EMBL/GenBank/DDBJ whole genome shotgun (WGS) entry which is preliminary data.</text>
</comment>
<evidence type="ECO:0000256" key="7">
    <source>
        <dbReference type="ARBA" id="ARBA00023239"/>
    </source>
</evidence>
<gene>
    <name evidence="9 10" type="primary">fabZ</name>
    <name evidence="10" type="ORF">CRV12_02215</name>
</gene>
<keyword evidence="5 9" id="KW-0441">Lipid A biosynthesis</keyword>
<proteinExistence type="inferred from homology"/>
<organism evidence="10 11">
    <name type="scientific">Candidatus Pantoea edessiphila</name>
    <dbReference type="NCBI Taxonomy" id="2044610"/>
    <lineage>
        <taxon>Bacteria</taxon>
        <taxon>Pseudomonadati</taxon>
        <taxon>Pseudomonadota</taxon>
        <taxon>Gammaproteobacteria</taxon>
        <taxon>Enterobacterales</taxon>
        <taxon>Erwiniaceae</taxon>
        <taxon>Pantoea</taxon>
    </lineage>
</organism>
<dbReference type="CDD" id="cd01288">
    <property type="entry name" value="FabZ"/>
    <property type="match status" value="1"/>
</dbReference>
<keyword evidence="6 9" id="KW-0443">Lipid metabolism</keyword>
<dbReference type="PANTHER" id="PTHR30272">
    <property type="entry name" value="3-HYDROXYACYL-[ACYL-CARRIER-PROTEIN] DEHYDRATASE"/>
    <property type="match status" value="1"/>
</dbReference>
<dbReference type="EC" id="4.2.1.59" evidence="9"/>
<dbReference type="HAMAP" id="MF_00406">
    <property type="entry name" value="FabZ"/>
    <property type="match status" value="1"/>
</dbReference>
<keyword evidence="4 9" id="KW-0444">Lipid biosynthesis</keyword>
<evidence type="ECO:0000256" key="5">
    <source>
        <dbReference type="ARBA" id="ARBA00022556"/>
    </source>
</evidence>
<dbReference type="RefSeq" id="WP_136131034.1">
    <property type="nucleotide sequence ID" value="NZ_PDKT01000002.1"/>
</dbReference>
<dbReference type="GO" id="GO:0016020">
    <property type="term" value="C:membrane"/>
    <property type="evidence" value="ECO:0007669"/>
    <property type="project" value="GOC"/>
</dbReference>
<dbReference type="Proteomes" id="UP000296153">
    <property type="component" value="Unassembled WGS sequence"/>
</dbReference>
<evidence type="ECO:0000256" key="1">
    <source>
        <dbReference type="ARBA" id="ARBA00004496"/>
    </source>
</evidence>
<evidence type="ECO:0000256" key="6">
    <source>
        <dbReference type="ARBA" id="ARBA00023098"/>
    </source>
</evidence>